<evidence type="ECO:0008006" key="3">
    <source>
        <dbReference type="Google" id="ProtNLM"/>
    </source>
</evidence>
<name>A0A835Z1R7_9STRA</name>
<accession>A0A835Z1R7</accession>
<protein>
    <recommendedName>
        <fullName evidence="3">Ankyrin repeat protein</fullName>
    </recommendedName>
</protein>
<proteinExistence type="predicted"/>
<evidence type="ECO:0000313" key="2">
    <source>
        <dbReference type="Proteomes" id="UP000664859"/>
    </source>
</evidence>
<dbReference type="InterPro" id="IPR052050">
    <property type="entry name" value="SecEffector_AnkRepeat"/>
</dbReference>
<keyword evidence="2" id="KW-1185">Reference proteome</keyword>
<comment type="caution">
    <text evidence="1">The sequence shown here is derived from an EMBL/GenBank/DDBJ whole genome shotgun (WGS) entry which is preliminary data.</text>
</comment>
<dbReference type="EMBL" id="JAFCMP010000179">
    <property type="protein sequence ID" value="KAG5184042.1"/>
    <property type="molecule type" value="Genomic_DNA"/>
</dbReference>
<sequence length="195" mass="21561">MVAITAECTRALQEGDLPALERCISEGLPLDKDLIMQACKYGQLNVVKRLRGRGCPWDGNKVLLCATKVPNIDMAKWVRAQGCNWTDGLDGFESYVAAIRRGDREMFTWLHAEDCPVKDSLRGDLTFAAIETGDVEVVKWLSSVGYTPDASCSGIAAERNDLPMLKYLHESGVPWDEYTAVTALEAGSHECLEYL</sequence>
<organism evidence="1 2">
    <name type="scientific">Tribonema minus</name>
    <dbReference type="NCBI Taxonomy" id="303371"/>
    <lineage>
        <taxon>Eukaryota</taxon>
        <taxon>Sar</taxon>
        <taxon>Stramenopiles</taxon>
        <taxon>Ochrophyta</taxon>
        <taxon>PX clade</taxon>
        <taxon>Xanthophyceae</taxon>
        <taxon>Tribonematales</taxon>
        <taxon>Tribonemataceae</taxon>
        <taxon>Tribonema</taxon>
    </lineage>
</organism>
<dbReference type="AlphaFoldDB" id="A0A835Z1R7"/>
<feature type="non-terminal residue" evidence="1">
    <location>
        <position position="195"/>
    </location>
</feature>
<dbReference type="Proteomes" id="UP000664859">
    <property type="component" value="Unassembled WGS sequence"/>
</dbReference>
<dbReference type="PANTHER" id="PTHR46586:SF3">
    <property type="entry name" value="ANKYRIN REPEAT-CONTAINING PROTEIN"/>
    <property type="match status" value="1"/>
</dbReference>
<gene>
    <name evidence="1" type="ORF">JKP88DRAFT_163521</name>
</gene>
<evidence type="ECO:0000313" key="1">
    <source>
        <dbReference type="EMBL" id="KAG5184042.1"/>
    </source>
</evidence>
<dbReference type="OrthoDB" id="88476at2759"/>
<dbReference type="PANTHER" id="PTHR46586">
    <property type="entry name" value="ANKYRIN REPEAT-CONTAINING PROTEIN"/>
    <property type="match status" value="1"/>
</dbReference>
<dbReference type="InterPro" id="IPR036770">
    <property type="entry name" value="Ankyrin_rpt-contain_sf"/>
</dbReference>
<dbReference type="SUPFAM" id="SSF48403">
    <property type="entry name" value="Ankyrin repeat"/>
    <property type="match status" value="1"/>
</dbReference>
<dbReference type="Gene3D" id="1.25.40.20">
    <property type="entry name" value="Ankyrin repeat-containing domain"/>
    <property type="match status" value="1"/>
</dbReference>
<reference evidence="1" key="1">
    <citation type="submission" date="2021-02" db="EMBL/GenBank/DDBJ databases">
        <title>First Annotated Genome of the Yellow-green Alga Tribonema minus.</title>
        <authorList>
            <person name="Mahan K.M."/>
        </authorList>
    </citation>
    <scope>NUCLEOTIDE SEQUENCE</scope>
    <source>
        <strain evidence="1">UTEX B ZZ1240</strain>
    </source>
</reference>